<evidence type="ECO:0000313" key="2">
    <source>
        <dbReference type="Proteomes" id="UP001610432"/>
    </source>
</evidence>
<dbReference type="GeneID" id="98147654"/>
<gene>
    <name evidence="1" type="ORF">BJX67DRAFT_379499</name>
</gene>
<dbReference type="RefSeq" id="XP_070887991.1">
    <property type="nucleotide sequence ID" value="XM_071032582.1"/>
</dbReference>
<dbReference type="Proteomes" id="UP001610432">
    <property type="component" value="Unassembled WGS sequence"/>
</dbReference>
<dbReference type="EMBL" id="JBFXLQ010000011">
    <property type="protein sequence ID" value="KAL2869012.1"/>
    <property type="molecule type" value="Genomic_DNA"/>
</dbReference>
<name>A0ABR4LX87_9EURO</name>
<comment type="caution">
    <text evidence="1">The sequence shown here is derived from an EMBL/GenBank/DDBJ whole genome shotgun (WGS) entry which is preliminary data.</text>
</comment>
<protein>
    <submittedName>
        <fullName evidence="1">Uncharacterized protein</fullName>
    </submittedName>
</protein>
<accession>A0ABR4LX87</accession>
<proteinExistence type="predicted"/>
<organism evidence="1 2">
    <name type="scientific">Aspergillus lucknowensis</name>
    <dbReference type="NCBI Taxonomy" id="176173"/>
    <lineage>
        <taxon>Eukaryota</taxon>
        <taxon>Fungi</taxon>
        <taxon>Dikarya</taxon>
        <taxon>Ascomycota</taxon>
        <taxon>Pezizomycotina</taxon>
        <taxon>Eurotiomycetes</taxon>
        <taxon>Eurotiomycetidae</taxon>
        <taxon>Eurotiales</taxon>
        <taxon>Aspergillaceae</taxon>
        <taxon>Aspergillus</taxon>
        <taxon>Aspergillus subgen. Nidulantes</taxon>
    </lineage>
</organism>
<evidence type="ECO:0000313" key="1">
    <source>
        <dbReference type="EMBL" id="KAL2869012.1"/>
    </source>
</evidence>
<reference evidence="1 2" key="1">
    <citation type="submission" date="2024-07" db="EMBL/GenBank/DDBJ databases">
        <title>Section-level genome sequencing and comparative genomics of Aspergillus sections Usti and Cavernicolus.</title>
        <authorList>
            <consortium name="Lawrence Berkeley National Laboratory"/>
            <person name="Nybo J.L."/>
            <person name="Vesth T.C."/>
            <person name="Theobald S."/>
            <person name="Frisvad J.C."/>
            <person name="Larsen T.O."/>
            <person name="Kjaerboelling I."/>
            <person name="Rothschild-Mancinelli K."/>
            <person name="Lyhne E.K."/>
            <person name="Kogle M.E."/>
            <person name="Barry K."/>
            <person name="Clum A."/>
            <person name="Na H."/>
            <person name="Ledsgaard L."/>
            <person name="Lin J."/>
            <person name="Lipzen A."/>
            <person name="Kuo A."/>
            <person name="Riley R."/>
            <person name="Mondo S."/>
            <person name="Labutti K."/>
            <person name="Haridas S."/>
            <person name="Pangalinan J."/>
            <person name="Salamov A.A."/>
            <person name="Simmons B.A."/>
            <person name="Magnuson J.K."/>
            <person name="Chen J."/>
            <person name="Drula E."/>
            <person name="Henrissat B."/>
            <person name="Wiebenga A."/>
            <person name="Lubbers R.J."/>
            <person name="Gomes A.C."/>
            <person name="Macurrencykelacurrency M.R."/>
            <person name="Stajich J."/>
            <person name="Grigoriev I.V."/>
            <person name="Mortensen U.H."/>
            <person name="De Vries R.P."/>
            <person name="Baker S.E."/>
            <person name="Andersen M.R."/>
        </authorList>
    </citation>
    <scope>NUCLEOTIDE SEQUENCE [LARGE SCALE GENOMIC DNA]</scope>
    <source>
        <strain evidence="1 2">CBS 449.75</strain>
    </source>
</reference>
<keyword evidence="2" id="KW-1185">Reference proteome</keyword>
<sequence length="125" mass="14245">MNDIWEKGLEDVVLATVPLQGYRMGAERAILVDLAVLEIGVERVRQAYRPVNFIPLSNDDPIILAQQPAYEDSPTFPGYIEIQSKYLAEFSKMRRAGNPCDVVTRSWFRDSLDKLHSLTQGEFKD</sequence>